<evidence type="ECO:0000313" key="4">
    <source>
        <dbReference type="Proteomes" id="UP001152797"/>
    </source>
</evidence>
<comment type="caution">
    <text evidence="2">The sequence shown here is derived from an EMBL/GenBank/DDBJ whole genome shotgun (WGS) entry which is preliminary data.</text>
</comment>
<dbReference type="GO" id="GO:0004722">
    <property type="term" value="F:protein serine/threonine phosphatase activity"/>
    <property type="evidence" value="ECO:0007669"/>
    <property type="project" value="InterPro"/>
</dbReference>
<dbReference type="Gene3D" id="3.60.40.10">
    <property type="entry name" value="PPM-type phosphatase domain"/>
    <property type="match status" value="1"/>
</dbReference>
<feature type="domain" description="PPM-type phosphatase" evidence="1">
    <location>
        <begin position="75"/>
        <end position="330"/>
    </location>
</feature>
<dbReference type="Proteomes" id="UP001152797">
    <property type="component" value="Unassembled WGS sequence"/>
</dbReference>
<dbReference type="PANTHER" id="PTHR47992">
    <property type="entry name" value="PROTEIN PHOSPHATASE"/>
    <property type="match status" value="1"/>
</dbReference>
<dbReference type="InterPro" id="IPR036457">
    <property type="entry name" value="PPM-type-like_dom_sf"/>
</dbReference>
<organism evidence="2">
    <name type="scientific">Cladocopium goreaui</name>
    <dbReference type="NCBI Taxonomy" id="2562237"/>
    <lineage>
        <taxon>Eukaryota</taxon>
        <taxon>Sar</taxon>
        <taxon>Alveolata</taxon>
        <taxon>Dinophyceae</taxon>
        <taxon>Suessiales</taxon>
        <taxon>Symbiodiniaceae</taxon>
        <taxon>Cladocopium</taxon>
    </lineage>
</organism>
<dbReference type="EMBL" id="CAMXCT030004727">
    <property type="protein sequence ID" value="CAL4797472.1"/>
    <property type="molecule type" value="Genomic_DNA"/>
</dbReference>
<protein>
    <submittedName>
        <fullName evidence="3">PPM-type phosphatase domain-containing protein</fullName>
    </submittedName>
</protein>
<dbReference type="InterPro" id="IPR015655">
    <property type="entry name" value="PP2C"/>
</dbReference>
<evidence type="ECO:0000313" key="3">
    <source>
        <dbReference type="EMBL" id="CAL4797472.1"/>
    </source>
</evidence>
<reference evidence="2" key="1">
    <citation type="submission" date="2022-10" db="EMBL/GenBank/DDBJ databases">
        <authorList>
            <person name="Chen Y."/>
            <person name="Dougan E. K."/>
            <person name="Chan C."/>
            <person name="Rhodes N."/>
            <person name="Thang M."/>
        </authorList>
    </citation>
    <scope>NUCLEOTIDE SEQUENCE</scope>
</reference>
<evidence type="ECO:0000259" key="1">
    <source>
        <dbReference type="PROSITE" id="PS51746"/>
    </source>
</evidence>
<accession>A0A9P1DHA1</accession>
<sequence>MQLVAVGASTPQLLRTLAPRGCSSHRQHCQRNSHAASVLAIGACVSAACREQRLRLQKRNAVEDWPAGAGASVEDCGMVSMQGADPDRPKVNQDACYVAELPNGSLQAVVLDGHGKKGHVVSGALKAFLPDLIEEQLAQLANACSGDIGSALCEAFRATDSVLRQNRVGQVARASGAAALAAIVERGNKWTVHVACAGDCHSWLLEKVEGRWLGSSISQPSSCQRERERLEAAGGRVSDGVLWAGPIGVAMSRALGDLALRPFGLLSEPETWTISGGSESFLILVSDGVSDVLSPQQCADLFDAEEPQSLAEDLAEAAREGWQALEITTM</sequence>
<keyword evidence="4" id="KW-1185">Reference proteome</keyword>
<reference evidence="3 4" key="2">
    <citation type="submission" date="2024-05" db="EMBL/GenBank/DDBJ databases">
        <authorList>
            <person name="Chen Y."/>
            <person name="Shah S."/>
            <person name="Dougan E. K."/>
            <person name="Thang M."/>
            <person name="Chan C."/>
        </authorList>
    </citation>
    <scope>NUCLEOTIDE SEQUENCE [LARGE SCALE GENOMIC DNA]</scope>
</reference>
<dbReference type="OrthoDB" id="10264738at2759"/>
<gene>
    <name evidence="2" type="ORF">C1SCF055_LOCUS35454</name>
</gene>
<dbReference type="SMART" id="SM00332">
    <property type="entry name" value="PP2Cc"/>
    <property type="match status" value="1"/>
</dbReference>
<evidence type="ECO:0000313" key="2">
    <source>
        <dbReference type="EMBL" id="CAI4010160.1"/>
    </source>
</evidence>
<dbReference type="SUPFAM" id="SSF81606">
    <property type="entry name" value="PP2C-like"/>
    <property type="match status" value="1"/>
</dbReference>
<name>A0A9P1DHA1_9DINO</name>
<dbReference type="CDD" id="cd00143">
    <property type="entry name" value="PP2Cc"/>
    <property type="match status" value="1"/>
</dbReference>
<dbReference type="AlphaFoldDB" id="A0A9P1DHA1"/>
<dbReference type="EMBL" id="CAMXCT010004727">
    <property type="protein sequence ID" value="CAI4010160.1"/>
    <property type="molecule type" value="Genomic_DNA"/>
</dbReference>
<dbReference type="InterPro" id="IPR001932">
    <property type="entry name" value="PPM-type_phosphatase-like_dom"/>
</dbReference>
<dbReference type="Pfam" id="PF00481">
    <property type="entry name" value="PP2C"/>
    <property type="match status" value="1"/>
</dbReference>
<dbReference type="PROSITE" id="PS51746">
    <property type="entry name" value="PPM_2"/>
    <property type="match status" value="1"/>
</dbReference>
<proteinExistence type="predicted"/>
<dbReference type="EMBL" id="CAMXCT020004727">
    <property type="protein sequence ID" value="CAL1163535.1"/>
    <property type="molecule type" value="Genomic_DNA"/>
</dbReference>